<evidence type="ECO:0000256" key="1">
    <source>
        <dbReference type="SAM" id="MobiDB-lite"/>
    </source>
</evidence>
<sequence>MALTPDPTGHSFVSPSTDNIKKFNLPNT</sequence>
<dbReference type="AlphaFoldDB" id="A0A1R3JNU6"/>
<comment type="caution">
    <text evidence="2">The sequence shown here is derived from an EMBL/GenBank/DDBJ whole genome shotgun (WGS) entry which is preliminary data.</text>
</comment>
<feature type="region of interest" description="Disordered" evidence="1">
    <location>
        <begin position="1"/>
        <end position="28"/>
    </location>
</feature>
<accession>A0A1R3JNU6</accession>
<keyword evidence="3" id="KW-1185">Reference proteome</keyword>
<evidence type="ECO:0000313" key="2">
    <source>
        <dbReference type="EMBL" id="OMO96548.1"/>
    </source>
</evidence>
<name>A0A1R3JNU6_COCAP</name>
<dbReference type="Proteomes" id="UP000188268">
    <property type="component" value="Unassembled WGS sequence"/>
</dbReference>
<dbReference type="Gramene" id="OMO96548">
    <property type="protein sequence ID" value="OMO96548"/>
    <property type="gene ID" value="CCACVL1_04907"/>
</dbReference>
<organism evidence="2 3">
    <name type="scientific">Corchorus capsularis</name>
    <name type="common">Jute</name>
    <dbReference type="NCBI Taxonomy" id="210143"/>
    <lineage>
        <taxon>Eukaryota</taxon>
        <taxon>Viridiplantae</taxon>
        <taxon>Streptophyta</taxon>
        <taxon>Embryophyta</taxon>
        <taxon>Tracheophyta</taxon>
        <taxon>Spermatophyta</taxon>
        <taxon>Magnoliopsida</taxon>
        <taxon>eudicotyledons</taxon>
        <taxon>Gunneridae</taxon>
        <taxon>Pentapetalae</taxon>
        <taxon>rosids</taxon>
        <taxon>malvids</taxon>
        <taxon>Malvales</taxon>
        <taxon>Malvaceae</taxon>
        <taxon>Grewioideae</taxon>
        <taxon>Apeibeae</taxon>
        <taxon>Corchorus</taxon>
    </lineage>
</organism>
<dbReference type="EMBL" id="AWWV01007421">
    <property type="protein sequence ID" value="OMO96548.1"/>
    <property type="molecule type" value="Genomic_DNA"/>
</dbReference>
<gene>
    <name evidence="2" type="ORF">CCACVL1_04907</name>
</gene>
<evidence type="ECO:0000313" key="3">
    <source>
        <dbReference type="Proteomes" id="UP000188268"/>
    </source>
</evidence>
<proteinExistence type="predicted"/>
<protein>
    <submittedName>
        <fullName evidence="2">Uncharacterized protein</fullName>
    </submittedName>
</protein>
<reference evidence="2 3" key="1">
    <citation type="submission" date="2013-09" db="EMBL/GenBank/DDBJ databases">
        <title>Corchorus capsularis genome sequencing.</title>
        <authorList>
            <person name="Alam M."/>
            <person name="Haque M.S."/>
            <person name="Islam M.S."/>
            <person name="Emdad E.M."/>
            <person name="Islam M.M."/>
            <person name="Ahmed B."/>
            <person name="Halim A."/>
            <person name="Hossen Q.M.M."/>
            <person name="Hossain M.Z."/>
            <person name="Ahmed R."/>
            <person name="Khan M.M."/>
            <person name="Islam R."/>
            <person name="Rashid M.M."/>
            <person name="Khan S.A."/>
            <person name="Rahman M.S."/>
            <person name="Alam M."/>
        </authorList>
    </citation>
    <scope>NUCLEOTIDE SEQUENCE [LARGE SCALE GENOMIC DNA]</scope>
    <source>
        <strain evidence="3">cv. CVL-1</strain>
        <tissue evidence="2">Whole seedling</tissue>
    </source>
</reference>